<protein>
    <recommendedName>
        <fullName evidence="1">Stress-response A/B barrel domain-containing protein</fullName>
    </recommendedName>
</protein>
<name>F4YFG6_CAMSI</name>
<dbReference type="Pfam" id="PF07876">
    <property type="entry name" value="Dabb"/>
    <property type="match status" value="1"/>
</dbReference>
<reference evidence="2" key="1">
    <citation type="journal article" date="2013" name="Appl. Biochem. Biotechnol.">
        <title>Analysis of dormant bud (Banjhi) specific transcriptome of tea (Camellia sinensis (L.) O. Kuntze) from cDNA library revealed dormancy-related genes.</title>
        <authorList>
            <person name="Thirugnanasambantham K."/>
            <person name="Prabu G."/>
            <person name="Palanisamy S."/>
            <person name="Chandrabose S.R."/>
            <person name="Mandal A.K."/>
        </authorList>
    </citation>
    <scope>NUCLEOTIDE SEQUENCE</scope>
</reference>
<dbReference type="SUPFAM" id="SSF54909">
    <property type="entry name" value="Dimeric alpha+beta barrel"/>
    <property type="match status" value="1"/>
</dbReference>
<sequence>MEAAAKGVVKHILLAKFKDDIPPDQIDQLIKGYANLVHHIEAQLKSFQLGKGRLALEKTLLTLKGFIITVVS</sequence>
<evidence type="ECO:0000313" key="2">
    <source>
        <dbReference type="EMBL" id="AEC11027.1"/>
    </source>
</evidence>
<dbReference type="Gene3D" id="3.30.70.100">
    <property type="match status" value="1"/>
</dbReference>
<dbReference type="AlphaFoldDB" id="F4YFG6"/>
<dbReference type="InterPro" id="IPR011008">
    <property type="entry name" value="Dimeric_a/b-barrel"/>
</dbReference>
<accession>F4YFG6</accession>
<feature type="non-terminal residue" evidence="2">
    <location>
        <position position="72"/>
    </location>
</feature>
<dbReference type="EMBL" id="HM003327">
    <property type="protein sequence ID" value="AEC11027.1"/>
    <property type="molecule type" value="mRNA"/>
</dbReference>
<dbReference type="PROSITE" id="PS51502">
    <property type="entry name" value="S_R_A_B_BARREL"/>
    <property type="match status" value="1"/>
</dbReference>
<proteinExistence type="evidence at transcript level"/>
<feature type="domain" description="Stress-response A/B barrel" evidence="1">
    <location>
        <begin position="9"/>
        <end position="72"/>
    </location>
</feature>
<organism evidence="2">
    <name type="scientific">Camellia sinensis</name>
    <name type="common">Tea plant</name>
    <name type="synonym">Thea sinensis</name>
    <dbReference type="NCBI Taxonomy" id="4442"/>
    <lineage>
        <taxon>Eukaryota</taxon>
        <taxon>Viridiplantae</taxon>
        <taxon>Streptophyta</taxon>
        <taxon>Embryophyta</taxon>
        <taxon>Tracheophyta</taxon>
        <taxon>Spermatophyta</taxon>
        <taxon>Magnoliopsida</taxon>
        <taxon>eudicotyledons</taxon>
        <taxon>Gunneridae</taxon>
        <taxon>Pentapetalae</taxon>
        <taxon>asterids</taxon>
        <taxon>Ericales</taxon>
        <taxon>Theaceae</taxon>
        <taxon>Camellia</taxon>
    </lineage>
</organism>
<dbReference type="InterPro" id="IPR013097">
    <property type="entry name" value="Dabb"/>
</dbReference>
<evidence type="ECO:0000259" key="1">
    <source>
        <dbReference type="PROSITE" id="PS51502"/>
    </source>
</evidence>